<protein>
    <submittedName>
        <fullName evidence="8">O-antigen/teichoic acid export membrane protein</fullName>
    </submittedName>
</protein>
<comment type="similarity">
    <text evidence="2">Belongs to the polysaccharide synthase family.</text>
</comment>
<feature type="transmembrane region" description="Helical" evidence="7">
    <location>
        <begin position="225"/>
        <end position="245"/>
    </location>
</feature>
<dbReference type="Proteomes" id="UP001236369">
    <property type="component" value="Unassembled WGS sequence"/>
</dbReference>
<keyword evidence="9" id="KW-1185">Reference proteome</keyword>
<gene>
    <name evidence="8" type="ORF">QO016_000993</name>
</gene>
<comment type="caution">
    <text evidence="8">The sequence shown here is derived from an EMBL/GenBank/DDBJ whole genome shotgun (WGS) entry which is preliminary data.</text>
</comment>
<accession>A0ABU0HGU5</accession>
<dbReference type="PANTHER" id="PTHR30250:SF10">
    <property type="entry name" value="LIPOPOLYSACCHARIDE BIOSYNTHESIS PROTEIN WZXC"/>
    <property type="match status" value="1"/>
</dbReference>
<evidence type="ECO:0000256" key="5">
    <source>
        <dbReference type="ARBA" id="ARBA00022989"/>
    </source>
</evidence>
<evidence type="ECO:0000256" key="3">
    <source>
        <dbReference type="ARBA" id="ARBA00022475"/>
    </source>
</evidence>
<dbReference type="EMBL" id="JAUSVV010000002">
    <property type="protein sequence ID" value="MDQ0441510.1"/>
    <property type="molecule type" value="Genomic_DNA"/>
</dbReference>
<evidence type="ECO:0000256" key="6">
    <source>
        <dbReference type="ARBA" id="ARBA00023136"/>
    </source>
</evidence>
<evidence type="ECO:0000256" key="7">
    <source>
        <dbReference type="SAM" id="Phobius"/>
    </source>
</evidence>
<comment type="subcellular location">
    <subcellularLocation>
        <location evidence="1">Cell membrane</location>
        <topology evidence="1">Multi-pass membrane protein</topology>
    </subcellularLocation>
</comment>
<feature type="transmembrane region" description="Helical" evidence="7">
    <location>
        <begin position="112"/>
        <end position="134"/>
    </location>
</feature>
<keyword evidence="5 7" id="KW-1133">Transmembrane helix</keyword>
<organism evidence="8 9">
    <name type="scientific">Methylobacterium persicinum</name>
    <dbReference type="NCBI Taxonomy" id="374426"/>
    <lineage>
        <taxon>Bacteria</taxon>
        <taxon>Pseudomonadati</taxon>
        <taxon>Pseudomonadota</taxon>
        <taxon>Alphaproteobacteria</taxon>
        <taxon>Hyphomicrobiales</taxon>
        <taxon>Methylobacteriaceae</taxon>
        <taxon>Methylobacterium</taxon>
    </lineage>
</organism>
<feature type="transmembrane region" description="Helical" evidence="7">
    <location>
        <begin position="441"/>
        <end position="462"/>
    </location>
</feature>
<evidence type="ECO:0000256" key="1">
    <source>
        <dbReference type="ARBA" id="ARBA00004651"/>
    </source>
</evidence>
<feature type="transmembrane region" description="Helical" evidence="7">
    <location>
        <begin position="78"/>
        <end position="100"/>
    </location>
</feature>
<keyword evidence="3" id="KW-1003">Cell membrane</keyword>
<feature type="transmembrane region" description="Helical" evidence="7">
    <location>
        <begin position="141"/>
        <end position="162"/>
    </location>
</feature>
<dbReference type="RefSeq" id="WP_238250102.1">
    <property type="nucleotide sequence ID" value="NZ_BPQX01000037.1"/>
</dbReference>
<proteinExistence type="inferred from homology"/>
<evidence type="ECO:0000313" key="8">
    <source>
        <dbReference type="EMBL" id="MDQ0441510.1"/>
    </source>
</evidence>
<dbReference type="PANTHER" id="PTHR30250">
    <property type="entry name" value="PST FAMILY PREDICTED COLANIC ACID TRANSPORTER"/>
    <property type="match status" value="1"/>
</dbReference>
<dbReference type="Pfam" id="PF13440">
    <property type="entry name" value="Polysacc_synt_3"/>
    <property type="match status" value="1"/>
</dbReference>
<feature type="transmembrane region" description="Helical" evidence="7">
    <location>
        <begin position="40"/>
        <end position="57"/>
    </location>
</feature>
<feature type="transmembrane region" description="Helical" evidence="7">
    <location>
        <begin position="323"/>
        <end position="340"/>
    </location>
</feature>
<reference evidence="8 9" key="1">
    <citation type="submission" date="2023-07" db="EMBL/GenBank/DDBJ databases">
        <title>Genomic Encyclopedia of Type Strains, Phase IV (KMG-IV): sequencing the most valuable type-strain genomes for metagenomic binning, comparative biology and taxonomic classification.</title>
        <authorList>
            <person name="Goeker M."/>
        </authorList>
    </citation>
    <scope>NUCLEOTIDE SEQUENCE [LARGE SCALE GENOMIC DNA]</scope>
    <source>
        <strain evidence="8 9">DSM 19562</strain>
    </source>
</reference>
<keyword evidence="6 7" id="KW-0472">Membrane</keyword>
<name>A0ABU0HGU5_9HYPH</name>
<feature type="transmembrane region" description="Helical" evidence="7">
    <location>
        <begin position="352"/>
        <end position="372"/>
    </location>
</feature>
<feature type="transmembrane region" description="Helical" evidence="7">
    <location>
        <begin position="384"/>
        <end position="404"/>
    </location>
</feature>
<evidence type="ECO:0000313" key="9">
    <source>
        <dbReference type="Proteomes" id="UP001236369"/>
    </source>
</evidence>
<keyword evidence="4 7" id="KW-0812">Transmembrane</keyword>
<evidence type="ECO:0000256" key="4">
    <source>
        <dbReference type="ARBA" id="ARBA00022692"/>
    </source>
</evidence>
<dbReference type="InterPro" id="IPR050833">
    <property type="entry name" value="Poly_Biosynth_Transport"/>
</dbReference>
<feature type="transmembrane region" description="Helical" evidence="7">
    <location>
        <begin position="168"/>
        <end position="190"/>
    </location>
</feature>
<evidence type="ECO:0000256" key="2">
    <source>
        <dbReference type="ARBA" id="ARBA00007430"/>
    </source>
</evidence>
<sequence>MTIHRIGGWIGAGLADAAGRLVILSATTAFLARTLPPGDFGATALTLSIVTAFSMAVGTPYEEALAQARVVRRSDLGAVLAVSLVAALGFILLCVPLGLLLDRVYERDDLVLLLPVTALLLLAQGPMTLATAVARRRKAFYVINLCSIAGHVAGAAAAIALGLAGAGIWALVTLRIVLVFATAASLFWMLRLSVRPVWSWGSLRRFNRFAGLVLASRLVENATYVVYNTLVGALFGLTVLGYLNIAMRLIEPVRGAIVAITHNLCFPHFRGGAASRENVGEAAAEVARESSALVAPTMMGLAAVSPLVVPLMAGPGWTTAEPIAAALAAGGLLALPSQVVQTALSASGRPQSVLLSYVVALVTLSATLVATSEFPPATIGLARLAGDFALTVTAVLVNGPLIGLSPWPLLRRLSGVWLAAATMGVIVAWIGIRLAESHGQVVALLVAVPAGVLIYIPLLFLISRASFRSLVHRIGPMLGRGALAGAR</sequence>
<feature type="transmembrane region" description="Helical" evidence="7">
    <location>
        <begin position="416"/>
        <end position="435"/>
    </location>
</feature>